<dbReference type="PROSITE" id="PS51257">
    <property type="entry name" value="PROKAR_LIPOPROTEIN"/>
    <property type="match status" value="1"/>
</dbReference>
<evidence type="ECO:0000313" key="3">
    <source>
        <dbReference type="Proteomes" id="UP000006055"/>
    </source>
</evidence>
<feature type="chain" id="PRO_5003687103" evidence="1">
    <location>
        <begin position="22"/>
        <end position="108"/>
    </location>
</feature>
<evidence type="ECO:0000313" key="2">
    <source>
        <dbReference type="EMBL" id="AFM26426.1"/>
    </source>
</evidence>
<organism evidence="2 3">
    <name type="scientific">Desulfomonile tiedjei (strain ATCC 49306 / DSM 6799 / DCB-1)</name>
    <dbReference type="NCBI Taxonomy" id="706587"/>
    <lineage>
        <taxon>Bacteria</taxon>
        <taxon>Pseudomonadati</taxon>
        <taxon>Thermodesulfobacteriota</taxon>
        <taxon>Desulfomonilia</taxon>
        <taxon>Desulfomonilales</taxon>
        <taxon>Desulfomonilaceae</taxon>
        <taxon>Desulfomonile</taxon>
    </lineage>
</organism>
<feature type="signal peptide" evidence="1">
    <location>
        <begin position="1"/>
        <end position="21"/>
    </location>
</feature>
<keyword evidence="1" id="KW-0732">Signal</keyword>
<dbReference type="KEGG" id="dti:Desti_3784"/>
<sequence>MHKVLKYFTLASCMFSLSVMAGCAGKLATAGAARVVQVAPTGVMLLQYEDGKTSWKLINPDSPRIDTQTAEKNVLKPARYVETKKGSTLTFPSGDTILYKDIPTDKEN</sequence>
<dbReference type="AlphaFoldDB" id="I4CA35"/>
<dbReference type="Proteomes" id="UP000006055">
    <property type="component" value="Chromosome"/>
</dbReference>
<reference evidence="3" key="1">
    <citation type="submission" date="2012-06" db="EMBL/GenBank/DDBJ databases">
        <title>Complete sequence of chromosome of Desulfomonile tiedjei DSM 6799.</title>
        <authorList>
            <person name="Lucas S."/>
            <person name="Copeland A."/>
            <person name="Lapidus A."/>
            <person name="Glavina del Rio T."/>
            <person name="Dalin E."/>
            <person name="Tice H."/>
            <person name="Bruce D."/>
            <person name="Goodwin L."/>
            <person name="Pitluck S."/>
            <person name="Peters L."/>
            <person name="Ovchinnikova G."/>
            <person name="Zeytun A."/>
            <person name="Lu M."/>
            <person name="Kyrpides N."/>
            <person name="Mavromatis K."/>
            <person name="Ivanova N."/>
            <person name="Brettin T."/>
            <person name="Detter J.C."/>
            <person name="Han C."/>
            <person name="Larimer F."/>
            <person name="Land M."/>
            <person name="Hauser L."/>
            <person name="Markowitz V."/>
            <person name="Cheng J.-F."/>
            <person name="Hugenholtz P."/>
            <person name="Woyke T."/>
            <person name="Wu D."/>
            <person name="Spring S."/>
            <person name="Schroeder M."/>
            <person name="Brambilla E."/>
            <person name="Klenk H.-P."/>
            <person name="Eisen J.A."/>
        </authorList>
    </citation>
    <scope>NUCLEOTIDE SEQUENCE [LARGE SCALE GENOMIC DNA]</scope>
    <source>
        <strain evidence="3">ATCC 49306 / DSM 6799 / DCB-1</strain>
    </source>
</reference>
<dbReference type="HOGENOM" id="CLU_2192807_0_0_7"/>
<name>I4CA35_DESTA</name>
<proteinExistence type="predicted"/>
<evidence type="ECO:0000256" key="1">
    <source>
        <dbReference type="SAM" id="SignalP"/>
    </source>
</evidence>
<accession>I4CA35</accession>
<gene>
    <name evidence="2" type="ordered locus">Desti_3784</name>
</gene>
<dbReference type="STRING" id="706587.Desti_3784"/>
<protein>
    <submittedName>
        <fullName evidence="2">Uncharacterized protein</fullName>
    </submittedName>
</protein>
<dbReference type="EMBL" id="CP003360">
    <property type="protein sequence ID" value="AFM26426.1"/>
    <property type="molecule type" value="Genomic_DNA"/>
</dbReference>
<keyword evidence="3" id="KW-1185">Reference proteome</keyword>